<reference evidence="1 2" key="1">
    <citation type="journal article" date="2021" name="Sci. Rep.">
        <title>The distribution of antibiotic resistance genes in chicken gut microbiota commensals.</title>
        <authorList>
            <person name="Juricova H."/>
            <person name="Matiasovicova J."/>
            <person name="Kubasova T."/>
            <person name="Cejkova D."/>
            <person name="Rychlik I."/>
        </authorList>
    </citation>
    <scope>NUCLEOTIDE SEQUENCE [LARGE SCALE GENOMIC DNA]</scope>
    <source>
        <strain evidence="1 2">An411</strain>
    </source>
</reference>
<dbReference type="RefSeq" id="WP_204801730.1">
    <property type="nucleotide sequence ID" value="NZ_JACSNX010000001.1"/>
</dbReference>
<keyword evidence="2" id="KW-1185">Reference proteome</keyword>
<protein>
    <recommendedName>
        <fullName evidence="3">DUF1524 domain-containing protein</fullName>
    </recommendedName>
</protein>
<accession>A0ABS2FR46</accession>
<name>A0ABS2FR46_9FIRM</name>
<gene>
    <name evidence="1" type="ORF">H9X91_01300</name>
</gene>
<comment type="caution">
    <text evidence="1">The sequence shown here is derived from an EMBL/GenBank/DDBJ whole genome shotgun (WGS) entry which is preliminary data.</text>
</comment>
<evidence type="ECO:0008006" key="3">
    <source>
        <dbReference type="Google" id="ProtNLM"/>
    </source>
</evidence>
<evidence type="ECO:0000313" key="2">
    <source>
        <dbReference type="Proteomes" id="UP000719500"/>
    </source>
</evidence>
<evidence type="ECO:0000313" key="1">
    <source>
        <dbReference type="EMBL" id="MBM6850072.1"/>
    </source>
</evidence>
<proteinExistence type="predicted"/>
<dbReference type="Proteomes" id="UP000719500">
    <property type="component" value="Unassembled WGS sequence"/>
</dbReference>
<dbReference type="EMBL" id="JACSNX010000001">
    <property type="protein sequence ID" value="MBM6850072.1"/>
    <property type="molecule type" value="Genomic_DNA"/>
</dbReference>
<sequence>MGLFANAAKQVKAETAGKFAPLELDEINVQAIFNRCLAKKDTMSIARSQLFLINMGYGGNEDVPIHFDKDLLLKNKRNIEYLYGQLYSVHAGTHSTVDQSIESFSKTYLGNNWTREQAHILKLLYLGATSELPINIPFSKERNDTTRISRHITPTLSPKDPAFPAWWEAHRAEWEG</sequence>
<organism evidence="1 2">
    <name type="scientific">Oscillibacter valericigenes</name>
    <dbReference type="NCBI Taxonomy" id="351091"/>
    <lineage>
        <taxon>Bacteria</taxon>
        <taxon>Bacillati</taxon>
        <taxon>Bacillota</taxon>
        <taxon>Clostridia</taxon>
        <taxon>Eubacteriales</taxon>
        <taxon>Oscillospiraceae</taxon>
        <taxon>Oscillibacter</taxon>
    </lineage>
</organism>